<evidence type="ECO:0000256" key="4">
    <source>
        <dbReference type="ARBA" id="ARBA00023134"/>
    </source>
</evidence>
<evidence type="ECO:0000256" key="1">
    <source>
        <dbReference type="ARBA" id="ARBA00005290"/>
    </source>
</evidence>
<evidence type="ECO:0000313" key="5">
    <source>
        <dbReference type="EMBL" id="RZN64843.1"/>
    </source>
</evidence>
<dbReference type="AlphaFoldDB" id="A0A520KSE3"/>
<comment type="similarity">
    <text evidence="1">Belongs to the GPN-loop GTPase family.</text>
</comment>
<dbReference type="PANTHER" id="PTHR21231">
    <property type="entry name" value="XPA-BINDING PROTEIN 1-RELATED"/>
    <property type="match status" value="1"/>
</dbReference>
<keyword evidence="4" id="KW-0342">GTP-binding</keyword>
<dbReference type="Pfam" id="PF03029">
    <property type="entry name" value="ATP_bind_1"/>
    <property type="match status" value="1"/>
</dbReference>
<reference evidence="5 6" key="1">
    <citation type="journal article" date="2019" name="Nat. Microbiol.">
        <title>Wide diversity of methane and short-chain alkane metabolisms in uncultured archaea.</title>
        <authorList>
            <person name="Borrel G."/>
            <person name="Adam P.S."/>
            <person name="McKay L.J."/>
            <person name="Chen L.X."/>
            <person name="Sierra-Garcia I.N."/>
            <person name="Sieber C.M."/>
            <person name="Letourneur Q."/>
            <person name="Ghozlane A."/>
            <person name="Andersen G.L."/>
            <person name="Li W.J."/>
            <person name="Hallam S.J."/>
            <person name="Muyzer G."/>
            <person name="de Oliveira V.M."/>
            <person name="Inskeep W.P."/>
            <person name="Banfield J.F."/>
            <person name="Gribaldo S."/>
        </authorList>
    </citation>
    <scope>NUCLEOTIDE SEQUENCE [LARGE SCALE GENOMIC DNA]</scope>
    <source>
        <strain evidence="5">NM1a</strain>
    </source>
</reference>
<name>A0A520KSE3_METT2</name>
<comment type="caution">
    <text evidence="5">The sequence shown here is derived from an EMBL/GenBank/DDBJ whole genome shotgun (WGS) entry which is preliminary data.</text>
</comment>
<accession>A0A520KSE3</accession>
<organism evidence="5 6">
    <name type="scientific">Methanoliparum thermophilum</name>
    <dbReference type="NCBI Taxonomy" id="2491083"/>
    <lineage>
        <taxon>Archaea</taxon>
        <taxon>Methanobacteriati</taxon>
        <taxon>Methanobacteriota</taxon>
        <taxon>Candidatus Methanoliparia</taxon>
        <taxon>Candidatus Methanoliparales</taxon>
        <taxon>Candidatus Methanoliparaceae</taxon>
        <taxon>Candidatus Methanoliparum</taxon>
    </lineage>
</organism>
<dbReference type="Proteomes" id="UP000317158">
    <property type="component" value="Unassembled WGS sequence"/>
</dbReference>
<evidence type="ECO:0000256" key="2">
    <source>
        <dbReference type="ARBA" id="ARBA00022741"/>
    </source>
</evidence>
<keyword evidence="3" id="KW-0378">Hydrolase</keyword>
<dbReference type="GO" id="GO:0005525">
    <property type="term" value="F:GTP binding"/>
    <property type="evidence" value="ECO:0007669"/>
    <property type="project" value="UniProtKB-KW"/>
</dbReference>
<proteinExistence type="inferred from homology"/>
<sequence>MSRRLNQVKVYMLGTAGSGKTSFTASFQEWLKLLDIEVVTVNLDPGEMNLPYDPEVDIRDWINLYDVMEKFKLGPNGSQIVCSDEIALKADEIKDSINFFDADIILIDTPGQIELFAYRETGKILIERLGVDNSVILFLFDPIISKRANGFVSLQMLSLSTQFIFSLPQLNILSKSDVIDEDLLKKIMEWYYTPETLYNDLINQKGISKEISIEVLKMLEVIGMQGSLISVSSESLEGMDDVYNFIIQLFKGGEDITDK</sequence>
<dbReference type="EMBL" id="RXIF01000004">
    <property type="protein sequence ID" value="RZN64843.1"/>
    <property type="molecule type" value="Genomic_DNA"/>
</dbReference>
<evidence type="ECO:0000313" key="6">
    <source>
        <dbReference type="Proteomes" id="UP000317158"/>
    </source>
</evidence>
<keyword evidence="2" id="KW-0547">Nucleotide-binding</keyword>
<dbReference type="InterPro" id="IPR004130">
    <property type="entry name" value="Gpn"/>
</dbReference>
<dbReference type="Gene3D" id="3.40.50.300">
    <property type="entry name" value="P-loop containing nucleotide triphosphate hydrolases"/>
    <property type="match status" value="1"/>
</dbReference>
<gene>
    <name evidence="5" type="ORF">EF806_01990</name>
</gene>
<dbReference type="InterPro" id="IPR027417">
    <property type="entry name" value="P-loop_NTPase"/>
</dbReference>
<dbReference type="SUPFAM" id="SSF52540">
    <property type="entry name" value="P-loop containing nucleoside triphosphate hydrolases"/>
    <property type="match status" value="1"/>
</dbReference>
<protein>
    <submittedName>
        <fullName evidence="5">GTPase</fullName>
    </submittedName>
</protein>
<dbReference type="PANTHER" id="PTHR21231:SF8">
    <property type="entry name" value="GPN-LOOP GTPASE 1"/>
    <property type="match status" value="1"/>
</dbReference>
<evidence type="ECO:0000256" key="3">
    <source>
        <dbReference type="ARBA" id="ARBA00022801"/>
    </source>
</evidence>
<dbReference type="GO" id="GO:0003924">
    <property type="term" value="F:GTPase activity"/>
    <property type="evidence" value="ECO:0007669"/>
    <property type="project" value="TreeGrafter"/>
</dbReference>